<comment type="subcellular location">
    <subcellularLocation>
        <location evidence="11">Cytoplasm</location>
    </subcellularLocation>
</comment>
<evidence type="ECO:0000313" key="16">
    <source>
        <dbReference type="Proteomes" id="UP000029714"/>
    </source>
</evidence>
<feature type="domain" description="Methionyl/Valyl/Leucyl/Isoleucyl-tRNA synthetase anticodon-binding" evidence="14">
    <location>
        <begin position="717"/>
        <end position="874"/>
    </location>
</feature>
<accession>A0A4U8T7W1</accession>
<dbReference type="Pfam" id="PF00133">
    <property type="entry name" value="tRNA-synt_1"/>
    <property type="match status" value="1"/>
</dbReference>
<gene>
    <name evidence="11" type="primary">ileS</name>
    <name evidence="15" type="ORF">LS64_002140</name>
</gene>
<comment type="function">
    <text evidence="9 11">Catalyzes the attachment of isoleucine to tRNA(Ile). As IleRS can inadvertently accommodate and process structurally similar amino acids such as valine, to avoid such errors it has two additional distinct tRNA(Ile)-dependent editing activities. One activity is designated as 'pretransfer' editing and involves the hydrolysis of activated Val-AMP. The other activity is designated 'posttransfer' editing and involves deacylation of mischarged Val-tRNA(Ile).</text>
</comment>
<dbReference type="InterPro" id="IPR050081">
    <property type="entry name" value="Ile-tRNA_ligase"/>
</dbReference>
<feature type="binding site" evidence="11">
    <location>
        <position position="1042"/>
    </location>
    <ligand>
        <name>Zn(2+)</name>
        <dbReference type="ChEBI" id="CHEBI:29105"/>
    </ligand>
</feature>
<comment type="subunit">
    <text evidence="11">Monomer.</text>
</comment>
<feature type="domain" description="Aminoacyl-tRNA synthetase class Ia" evidence="13">
    <location>
        <begin position="39"/>
        <end position="677"/>
    </location>
</feature>
<feature type="short sequence motif" description="'KMSKS' region" evidence="11">
    <location>
        <begin position="638"/>
        <end position="642"/>
    </location>
</feature>
<dbReference type="InterPro" id="IPR023585">
    <property type="entry name" value="Ile-tRNA-ligase_type1"/>
</dbReference>
<dbReference type="Gene3D" id="1.10.10.830">
    <property type="entry name" value="Ile-tRNA synthetase CP2 domain-like"/>
    <property type="match status" value="1"/>
</dbReference>
<dbReference type="GO" id="GO:0000049">
    <property type="term" value="F:tRNA binding"/>
    <property type="evidence" value="ECO:0007669"/>
    <property type="project" value="InterPro"/>
</dbReference>
<dbReference type="EC" id="6.1.1.5" evidence="11"/>
<comment type="similarity">
    <text evidence="1 11">Belongs to the class-I aminoacyl-tRNA synthetase family. IleS type 1 subfamily.</text>
</comment>
<evidence type="ECO:0000259" key="14">
    <source>
        <dbReference type="Pfam" id="PF08264"/>
    </source>
</evidence>
<feature type="binding site" evidence="11">
    <location>
        <position position="641"/>
    </location>
    <ligand>
        <name>ATP</name>
        <dbReference type="ChEBI" id="CHEBI:30616"/>
    </ligand>
</feature>
<dbReference type="Gene3D" id="3.90.740.10">
    <property type="entry name" value="Valyl/Leucyl/Isoleucyl-tRNA synthetase, editing domain"/>
    <property type="match status" value="1"/>
</dbReference>
<dbReference type="InterPro" id="IPR013155">
    <property type="entry name" value="M/V/L/I-tRNA-synth_anticd-bd"/>
</dbReference>
<dbReference type="InterPro" id="IPR002301">
    <property type="entry name" value="Ile-tRNA-ligase"/>
</dbReference>
<dbReference type="EMBL" id="JRMP02000002">
    <property type="protein sequence ID" value="TLD95673.1"/>
    <property type="molecule type" value="Genomic_DNA"/>
</dbReference>
<dbReference type="OrthoDB" id="9810365at2"/>
<organism evidence="15 16">
    <name type="scientific">Helicobacter saguini</name>
    <dbReference type="NCBI Taxonomy" id="1548018"/>
    <lineage>
        <taxon>Bacteria</taxon>
        <taxon>Pseudomonadati</taxon>
        <taxon>Campylobacterota</taxon>
        <taxon>Epsilonproteobacteria</taxon>
        <taxon>Campylobacterales</taxon>
        <taxon>Helicobacteraceae</taxon>
        <taxon>Helicobacter</taxon>
    </lineage>
</organism>
<keyword evidence="2 11" id="KW-0963">Cytoplasm</keyword>
<dbReference type="InterPro" id="IPR033708">
    <property type="entry name" value="Anticodon_Ile_BEm"/>
</dbReference>
<evidence type="ECO:0000256" key="5">
    <source>
        <dbReference type="ARBA" id="ARBA00022833"/>
    </source>
</evidence>
<evidence type="ECO:0000256" key="4">
    <source>
        <dbReference type="ARBA" id="ARBA00022741"/>
    </source>
</evidence>
<evidence type="ECO:0000259" key="13">
    <source>
        <dbReference type="Pfam" id="PF00133"/>
    </source>
</evidence>
<dbReference type="GO" id="GO:0005829">
    <property type="term" value="C:cytosol"/>
    <property type="evidence" value="ECO:0007669"/>
    <property type="project" value="TreeGrafter"/>
</dbReference>
<evidence type="ECO:0000256" key="6">
    <source>
        <dbReference type="ARBA" id="ARBA00022840"/>
    </source>
</evidence>
<keyword evidence="4 11" id="KW-0547">Nucleotide-binding</keyword>
<dbReference type="Proteomes" id="UP000029714">
    <property type="component" value="Unassembled WGS sequence"/>
</dbReference>
<dbReference type="GO" id="GO:0004822">
    <property type="term" value="F:isoleucine-tRNA ligase activity"/>
    <property type="evidence" value="ECO:0007669"/>
    <property type="project" value="UniProtKB-UniRule"/>
</dbReference>
<feature type="binding site" evidence="11">
    <location>
        <position position="1039"/>
    </location>
    <ligand>
        <name>Zn(2+)</name>
        <dbReference type="ChEBI" id="CHEBI:29105"/>
    </ligand>
</feature>
<feature type="binding site" evidence="11">
    <location>
        <position position="996"/>
    </location>
    <ligand>
        <name>Zn(2+)</name>
        <dbReference type="ChEBI" id="CHEBI:29105"/>
    </ligand>
</feature>
<comment type="domain">
    <text evidence="11">IleRS has two distinct active sites: one for aminoacylation and one for editing. The misactivated valine is translocated from the active site to the editing site, which sterically excludes the correctly activated isoleucine. The single editing site contains two valyl binding pockets, one specific for each substrate (Val-AMP or Val-tRNA(Ile)).</text>
</comment>
<dbReference type="SUPFAM" id="SSF52374">
    <property type="entry name" value="Nucleotidylyl transferase"/>
    <property type="match status" value="1"/>
</dbReference>
<sequence length="1051" mass="119561">MDSKNSQKDGQIDYKDTLILPKTAFPMKANLPQNEPLRYAKWREFAYKIMSSPRKNHKNIESNQFNLHDGPPYANGHLHVGHALNKILKDFIVKLNFFNGKQVFFTPGWDCHGLPIEQQVSNAFEEKKIKPTKIETREACREHAKKFVEIQKSEFESMGIIADFDNPYLTMKYRFEADIFKALTKIAENGLLTQRSKPIFWSWAAKSALAEAEVEYKDKKSDSIFVKFPLSESTIKALNIKTSKPFAIIWTTTPWTLPSNVAIAFKPDETYVLCESGGIVAEKLYEKMLEKGIISGKILQKFNSKDFENLTAINPLNNRESKLILADYVSLEDGSGSVHNAPGHGEDDYFACLRYNLPVIMPVDDGGCYDSSVLRLGLLPANVADEFVGMHIFKAQKRILEMLKESGALLKHEEITHSYPHCWRTNKPVIFRATKQWFILMDKPFFDGKTLREIALSEIEKTRFYPANGINRIKAMVENRPDWCISRQREWGVPIAFFIDKNSGEPLLDSIVTSHIADLFEKNGCDIWWSLSVAELLPQSYKGKAENYTKNMHILDVWFDSGSTWFAVLKDSIESQNYLDSNNEYNAGTYPANVYLEGSDQHRGWFQSSLLVSCAINKKAPFKTIITHGFTIDEKSEKMSKSKGNVLAPSSIISQQGSEILRLWVALSDYQNDVKISQNILKQVSENYLKLRNTLRFLLANTSGLKTLEFCHLSEIDKWVLHEFVAMEREVRELFSAYDFSKGFQLLNGFITATLSGIYLDICKDSLYCDALSSPKRVAIQSTFGLIANHLLHILAPFLTYTIDEALEYAENCVKNNALNVFELERLPLPKEVIESKREDFSKILNLRSLFNENIDKLKKEKIIKSSLELEIVIESNLKDSKTASSPTIAKDSHIQSPPPLRRGVGGWVNSIATAFNIESKHFTKLVEDFLMVSSCLIESNALDSKDAKKDSVILDSKNVDSNLDSNQKGEILFSIESNGFTFHALKSKKEKCPRCWQYKLDSKDSKNTESKDSKLDSKHTESKDSKIDSKNAESNQLCPRCLEVIKQHSH</sequence>
<evidence type="ECO:0000256" key="10">
    <source>
        <dbReference type="ARBA" id="ARBA00048359"/>
    </source>
</evidence>
<feature type="region of interest" description="Disordered" evidence="12">
    <location>
        <begin position="1003"/>
        <end position="1036"/>
    </location>
</feature>
<evidence type="ECO:0000313" key="15">
    <source>
        <dbReference type="EMBL" id="TLD95673.1"/>
    </source>
</evidence>
<comment type="catalytic activity">
    <reaction evidence="10 11">
        <text>tRNA(Ile) + L-isoleucine + ATP = L-isoleucyl-tRNA(Ile) + AMP + diphosphate</text>
        <dbReference type="Rhea" id="RHEA:11060"/>
        <dbReference type="Rhea" id="RHEA-COMP:9666"/>
        <dbReference type="Rhea" id="RHEA-COMP:9695"/>
        <dbReference type="ChEBI" id="CHEBI:30616"/>
        <dbReference type="ChEBI" id="CHEBI:33019"/>
        <dbReference type="ChEBI" id="CHEBI:58045"/>
        <dbReference type="ChEBI" id="CHEBI:78442"/>
        <dbReference type="ChEBI" id="CHEBI:78528"/>
        <dbReference type="ChEBI" id="CHEBI:456215"/>
        <dbReference type="EC" id="6.1.1.5"/>
    </reaction>
</comment>
<evidence type="ECO:0000256" key="11">
    <source>
        <dbReference type="HAMAP-Rule" id="MF_02002"/>
    </source>
</evidence>
<feature type="compositionally biased region" description="Basic and acidic residues" evidence="12">
    <location>
        <begin position="1003"/>
        <end position="1032"/>
    </location>
</feature>
<comment type="cofactor">
    <cofactor evidence="11">
        <name>Zn(2+)</name>
        <dbReference type="ChEBI" id="CHEBI:29105"/>
    </cofactor>
    <text evidence="11">Binds 1 zinc ion per subunit.</text>
</comment>
<dbReference type="Pfam" id="PF08264">
    <property type="entry name" value="Anticodon_1"/>
    <property type="match status" value="1"/>
</dbReference>
<dbReference type="Gene3D" id="1.10.730.20">
    <property type="match status" value="1"/>
</dbReference>
<dbReference type="InterPro" id="IPR001412">
    <property type="entry name" value="aa-tRNA-synth_I_CS"/>
</dbReference>
<dbReference type="InterPro" id="IPR009008">
    <property type="entry name" value="Val/Leu/Ile-tRNA-synth_edit"/>
</dbReference>
<evidence type="ECO:0000256" key="9">
    <source>
        <dbReference type="ARBA" id="ARBA00025217"/>
    </source>
</evidence>
<dbReference type="PRINTS" id="PR00984">
    <property type="entry name" value="TRNASYNTHILE"/>
</dbReference>
<dbReference type="PROSITE" id="PS00178">
    <property type="entry name" value="AA_TRNA_LIGASE_I"/>
    <property type="match status" value="1"/>
</dbReference>
<reference evidence="15 16" key="2">
    <citation type="journal article" date="2016" name="Infect. Immun.">
        <title>Helicobacter saguini, a Novel Helicobacter Isolated from Cotton-Top Tamarins with Ulcerative Colitis, Has Proinflammatory Properties and Induces Typhlocolitis and Dysplasia in Gnotobiotic IL-10-/- Mice.</title>
        <authorList>
            <person name="Shen Z."/>
            <person name="Mannion A."/>
            <person name="Whary M.T."/>
            <person name="Muthupalani S."/>
            <person name="Sheh A."/>
            <person name="Feng Y."/>
            <person name="Gong G."/>
            <person name="Vandamme P."/>
            <person name="Holcombe H.R."/>
            <person name="Paster B.J."/>
            <person name="Fox J.G."/>
        </authorList>
    </citation>
    <scope>NUCLEOTIDE SEQUENCE [LARGE SCALE GENOMIC DNA]</scope>
    <source>
        <strain evidence="15 16">MIT 97-6194</strain>
    </source>
</reference>
<keyword evidence="7 11" id="KW-0648">Protein biosynthesis</keyword>
<dbReference type="GO" id="GO:0005524">
    <property type="term" value="F:ATP binding"/>
    <property type="evidence" value="ECO:0007669"/>
    <property type="project" value="UniProtKB-UniRule"/>
</dbReference>
<dbReference type="InterPro" id="IPR009080">
    <property type="entry name" value="tRNAsynth_Ia_anticodon-bd"/>
</dbReference>
<proteinExistence type="inferred from homology"/>
<keyword evidence="6 11" id="KW-0067">ATP-binding</keyword>
<dbReference type="AlphaFoldDB" id="A0A4U8T7W1"/>
<dbReference type="InterPro" id="IPR014729">
    <property type="entry name" value="Rossmann-like_a/b/a_fold"/>
</dbReference>
<dbReference type="GO" id="GO:0002161">
    <property type="term" value="F:aminoacyl-tRNA deacylase activity"/>
    <property type="evidence" value="ECO:0007669"/>
    <property type="project" value="InterPro"/>
</dbReference>
<evidence type="ECO:0000256" key="12">
    <source>
        <dbReference type="SAM" id="MobiDB-lite"/>
    </source>
</evidence>
<evidence type="ECO:0000256" key="7">
    <source>
        <dbReference type="ARBA" id="ARBA00022917"/>
    </source>
</evidence>
<dbReference type="InterPro" id="IPR002300">
    <property type="entry name" value="aa-tRNA-synth_Ia"/>
</dbReference>
<comment type="caution">
    <text evidence="15">The sequence shown here is derived from an EMBL/GenBank/DDBJ whole genome shotgun (WGS) entry which is preliminary data.</text>
</comment>
<dbReference type="GO" id="GO:0006428">
    <property type="term" value="P:isoleucyl-tRNA aminoacylation"/>
    <property type="evidence" value="ECO:0007669"/>
    <property type="project" value="UniProtKB-UniRule"/>
</dbReference>
<evidence type="ECO:0000256" key="1">
    <source>
        <dbReference type="ARBA" id="ARBA00006887"/>
    </source>
</evidence>
<name>A0A4U8T7W1_9HELI</name>
<evidence type="ECO:0000256" key="2">
    <source>
        <dbReference type="ARBA" id="ARBA00022490"/>
    </source>
</evidence>
<dbReference type="PANTHER" id="PTHR42765:SF1">
    <property type="entry name" value="ISOLEUCINE--TRNA LIGASE, MITOCHONDRIAL"/>
    <property type="match status" value="1"/>
</dbReference>
<keyword evidence="8 11" id="KW-0030">Aminoacyl-tRNA synthetase</keyword>
<keyword evidence="3 11" id="KW-0436">Ligase</keyword>
<dbReference type="GO" id="GO:0008270">
    <property type="term" value="F:zinc ion binding"/>
    <property type="evidence" value="ECO:0007669"/>
    <property type="project" value="UniProtKB-UniRule"/>
</dbReference>
<keyword evidence="5 11" id="KW-0862">Zinc</keyword>
<dbReference type="CDD" id="cd07960">
    <property type="entry name" value="Anticodon_Ia_Ile_BEm"/>
    <property type="match status" value="1"/>
</dbReference>
<reference evidence="15 16" key="1">
    <citation type="journal article" date="2014" name="Genome Announc.">
        <title>Draft genome sequences of eight enterohepatic helicobacter species isolated from both laboratory and wild rodents.</title>
        <authorList>
            <person name="Sheh A."/>
            <person name="Shen Z."/>
            <person name="Fox J.G."/>
        </authorList>
    </citation>
    <scope>NUCLEOTIDE SEQUENCE [LARGE SCALE GENOMIC DNA]</scope>
    <source>
        <strain evidence="15 16">MIT 97-6194</strain>
    </source>
</reference>
<dbReference type="PANTHER" id="PTHR42765">
    <property type="entry name" value="SOLEUCYL-TRNA SYNTHETASE"/>
    <property type="match status" value="1"/>
</dbReference>
<keyword evidence="11" id="KW-0479">Metal-binding</keyword>
<protein>
    <recommendedName>
        <fullName evidence="11">Isoleucine--tRNA ligase</fullName>
        <ecNumber evidence="11">6.1.1.5</ecNumber>
    </recommendedName>
    <alternativeName>
        <fullName evidence="11">Isoleucyl-tRNA synthetase</fullName>
        <shortName evidence="11">IleRS</shortName>
    </alternativeName>
</protein>
<feature type="binding site" evidence="11">
    <location>
        <position position="597"/>
    </location>
    <ligand>
        <name>L-isoleucyl-5'-AMP</name>
        <dbReference type="ChEBI" id="CHEBI:178002"/>
    </ligand>
</feature>
<evidence type="ECO:0000256" key="3">
    <source>
        <dbReference type="ARBA" id="ARBA00022598"/>
    </source>
</evidence>
<keyword evidence="16" id="KW-1185">Reference proteome</keyword>
<feature type="binding site" evidence="11">
    <location>
        <position position="993"/>
    </location>
    <ligand>
        <name>Zn(2+)</name>
        <dbReference type="ChEBI" id="CHEBI:29105"/>
    </ligand>
</feature>
<dbReference type="HAMAP" id="MF_02002">
    <property type="entry name" value="Ile_tRNA_synth_type1"/>
    <property type="match status" value="1"/>
</dbReference>
<dbReference type="SUPFAM" id="SSF47323">
    <property type="entry name" value="Anticodon-binding domain of a subclass of class I aminoacyl-tRNA synthetases"/>
    <property type="match status" value="1"/>
</dbReference>
<dbReference type="Gene3D" id="3.40.50.620">
    <property type="entry name" value="HUPs"/>
    <property type="match status" value="2"/>
</dbReference>
<evidence type="ECO:0000256" key="8">
    <source>
        <dbReference type="ARBA" id="ARBA00023146"/>
    </source>
</evidence>
<dbReference type="NCBIfam" id="TIGR00392">
    <property type="entry name" value="ileS"/>
    <property type="match status" value="1"/>
</dbReference>
<feature type="short sequence motif" description="'HIGH' region" evidence="11">
    <location>
        <begin position="72"/>
        <end position="82"/>
    </location>
</feature>
<dbReference type="SUPFAM" id="SSF50677">
    <property type="entry name" value="ValRS/IleRS/LeuRS editing domain"/>
    <property type="match status" value="1"/>
</dbReference>